<organism evidence="1 2">
    <name type="scientific">Methanobrevibacter ruminantium (strain ATCC 35063 / DSM 1093 / JCM 13430 / OCM 146 / M1)</name>
    <name type="common">Methanobacterium ruminantium</name>
    <dbReference type="NCBI Taxonomy" id="634498"/>
    <lineage>
        <taxon>Archaea</taxon>
        <taxon>Methanobacteriati</taxon>
        <taxon>Methanobacteriota</taxon>
        <taxon>Methanomada group</taxon>
        <taxon>Methanobacteria</taxon>
        <taxon>Methanobacteriales</taxon>
        <taxon>Methanobacteriaceae</taxon>
        <taxon>Methanobrevibacter</taxon>
    </lineage>
</organism>
<dbReference type="GeneID" id="8770198"/>
<dbReference type="HOGENOM" id="CLU_2519810_0_0_2"/>
<dbReference type="Proteomes" id="UP000008680">
    <property type="component" value="Chromosome"/>
</dbReference>
<evidence type="ECO:0000313" key="1">
    <source>
        <dbReference type="EMBL" id="ADC46406.1"/>
    </source>
</evidence>
<dbReference type="AlphaFoldDB" id="D3E1J5"/>
<keyword evidence="2" id="KW-1185">Reference proteome</keyword>
<accession>D3E1J5</accession>
<dbReference type="EMBL" id="CP001719">
    <property type="protein sequence ID" value="ADC46406.1"/>
    <property type="molecule type" value="Genomic_DNA"/>
</dbReference>
<dbReference type="KEGG" id="mru:mru_0555"/>
<protein>
    <submittedName>
        <fullName evidence="1">Uncharacterized protein</fullName>
    </submittedName>
</protein>
<name>D3E1J5_METRM</name>
<gene>
    <name evidence="1" type="ordered locus">mru_0555</name>
</gene>
<dbReference type="PATRIC" id="fig|634498.28.peg.558"/>
<evidence type="ECO:0000313" key="2">
    <source>
        <dbReference type="Proteomes" id="UP000008680"/>
    </source>
</evidence>
<dbReference type="STRING" id="634498.mru_0555"/>
<proteinExistence type="predicted"/>
<reference evidence="1 2" key="1">
    <citation type="journal article" date="2010" name="PLoS ONE">
        <title>The genome sequence of the rumen methanogen Methanobrevibacter ruminantium reveals new possibilities for controlling ruminant methane emissions.</title>
        <authorList>
            <person name="Leahy S.C."/>
            <person name="Kelly W.J."/>
            <person name="Altermann E."/>
            <person name="Ronimus R.S."/>
            <person name="Yeoman C.J."/>
            <person name="Pacheco D.M."/>
            <person name="Li D."/>
            <person name="Kong Z."/>
            <person name="McTavish S."/>
            <person name="Sang C."/>
            <person name="Lambie S.C."/>
            <person name="Janssen P.H."/>
            <person name="Dey D."/>
            <person name="Attwood G.T."/>
        </authorList>
    </citation>
    <scope>NUCLEOTIDE SEQUENCE [LARGE SCALE GENOMIC DNA]</scope>
    <source>
        <strain evidence="2">ATCC 35063 / DSM 1093 / JCM 13430 / OCM 146 / M1</strain>
    </source>
</reference>
<dbReference type="RefSeq" id="WP_012955357.1">
    <property type="nucleotide sequence ID" value="NC_013790.1"/>
</dbReference>
<sequence>MSDPLIIKKELLFNEYTGHEDGNCLEWVDGRLSNSDDHHRIPCNLEDAFEIAKKQKAVLVIQPEFQEQCIFADFTGEEIDENWD</sequence>